<reference evidence="8 9" key="1">
    <citation type="submission" date="2020-02" db="EMBL/GenBank/DDBJ databases">
        <authorList>
            <person name="Babadi Z.K."/>
            <person name="Risdian C."/>
            <person name="Ebrahimipour G.H."/>
            <person name="Wink J."/>
        </authorList>
    </citation>
    <scope>NUCLEOTIDE SEQUENCE [LARGE SCALE GENOMIC DNA]</scope>
    <source>
        <strain evidence="8 9">ZKHCc1 1396</strain>
    </source>
</reference>
<organism evidence="8 9">
    <name type="scientific">Corallococcus soli</name>
    <dbReference type="NCBI Taxonomy" id="2710757"/>
    <lineage>
        <taxon>Bacteria</taxon>
        <taxon>Pseudomonadati</taxon>
        <taxon>Myxococcota</taxon>
        <taxon>Myxococcia</taxon>
        <taxon>Myxococcales</taxon>
        <taxon>Cystobacterineae</taxon>
        <taxon>Myxococcaceae</taxon>
        <taxon>Corallococcus</taxon>
    </lineage>
</organism>
<dbReference type="EMBL" id="JAAIYO010000023">
    <property type="protein sequence ID" value="MBE4753733.1"/>
    <property type="molecule type" value="Genomic_DNA"/>
</dbReference>
<dbReference type="RefSeq" id="WP_193430881.1">
    <property type="nucleotide sequence ID" value="NZ_CBCSIP010000159.1"/>
</dbReference>
<proteinExistence type="predicted"/>
<dbReference type="SUPFAM" id="SSF56112">
    <property type="entry name" value="Protein kinase-like (PK-like)"/>
    <property type="match status" value="1"/>
</dbReference>
<feature type="compositionally biased region" description="Gly residues" evidence="5">
    <location>
        <begin position="467"/>
        <end position="482"/>
    </location>
</feature>
<keyword evidence="2" id="KW-0547">Nucleotide-binding</keyword>
<keyword evidence="6" id="KW-0472">Membrane</keyword>
<keyword evidence="6" id="KW-1133">Transmembrane helix</keyword>
<feature type="transmembrane region" description="Helical" evidence="6">
    <location>
        <begin position="551"/>
        <end position="572"/>
    </location>
</feature>
<evidence type="ECO:0000256" key="1">
    <source>
        <dbReference type="ARBA" id="ARBA00022679"/>
    </source>
</evidence>
<evidence type="ECO:0000256" key="3">
    <source>
        <dbReference type="ARBA" id="ARBA00022777"/>
    </source>
</evidence>
<keyword evidence="3 8" id="KW-0418">Kinase</keyword>
<evidence type="ECO:0000313" key="9">
    <source>
        <dbReference type="Proteomes" id="UP001516472"/>
    </source>
</evidence>
<feature type="region of interest" description="Disordered" evidence="5">
    <location>
        <begin position="422"/>
        <end position="548"/>
    </location>
</feature>
<dbReference type="Pfam" id="PF08308">
    <property type="entry name" value="PEGA"/>
    <property type="match status" value="1"/>
</dbReference>
<evidence type="ECO:0000313" key="8">
    <source>
        <dbReference type="EMBL" id="MBE4753733.1"/>
    </source>
</evidence>
<dbReference type="GO" id="GO:0016301">
    <property type="term" value="F:kinase activity"/>
    <property type="evidence" value="ECO:0007669"/>
    <property type="project" value="UniProtKB-KW"/>
</dbReference>
<protein>
    <submittedName>
        <fullName evidence="8">Protein kinase</fullName>
    </submittedName>
</protein>
<dbReference type="InterPro" id="IPR011009">
    <property type="entry name" value="Kinase-like_dom_sf"/>
</dbReference>
<dbReference type="PANTHER" id="PTHR43289:SF6">
    <property type="entry name" value="SERINE_THREONINE-PROTEIN KINASE NEKL-3"/>
    <property type="match status" value="1"/>
</dbReference>
<gene>
    <name evidence="8" type="ORF">G4177_36875</name>
</gene>
<sequence length="656" mass="68079">MTSRYRLLQPLATGGMAELFLGVAKGAEGFERTVAIKRVLPHLAREPGIASMFVAEARLAMLLQHQNIVTVHDVGEGSEGLFLVMELVDGWDLGALLRAVNRQGLRFPPHLAVFIASQAQAGLLHAYRRQHDGQPVMTAHRDVSPSNLLVSREGEVKVTDFGIARMEGISRTEPGAFKGKVPYAAPEVLKGAPATARSDQFSLGIILSELLAGQHPFGPSAEPVAVAYSILNRAPASLPDVPASLATLVLRMLSRDPESRFPEPEDVSEALARWLAQAGEPASSHALASFLRGVRLPPSVGEVARAAALEGGDMKGAAVSFVTSAGPREGAQAPSASFVDSAAGLRGGGAPRAGTGTSPFGSGMPLWKAGTAAVPVGRDEEEPWNPSPGGLALSASGEVIHACALCGAALASPTAPCEACTQGPASAPWSSAADTATAMGVPGAHGRPTPGAVRQGAPGAVASGGRALPGGPRGSASGGGALASGAAHTNSEERVQQSLADFDDAGHSSRPSIQQAGAGDLELEERAPRPEGTSWELEPPVPASPRRRGRWGRTVALFGVTAVLAGSVMFLWPRYEAQIMEKLKSLQPPPPLSIRSEPPGAQVTVDGVEVGVTPLVMDNVYPPRSVPVQIKLRGHRMWTGSFMGGKKADLDAQLRR</sequence>
<dbReference type="CDD" id="cd14014">
    <property type="entry name" value="STKc_PknB_like"/>
    <property type="match status" value="1"/>
</dbReference>
<dbReference type="Pfam" id="PF00069">
    <property type="entry name" value="Pkinase"/>
    <property type="match status" value="1"/>
</dbReference>
<keyword evidence="1" id="KW-0808">Transferase</keyword>
<comment type="caution">
    <text evidence="8">The sequence shown here is derived from an EMBL/GenBank/DDBJ whole genome shotgun (WGS) entry which is preliminary data.</text>
</comment>
<keyword evidence="6" id="KW-0812">Transmembrane</keyword>
<dbReference type="InterPro" id="IPR013229">
    <property type="entry name" value="PEGA"/>
</dbReference>
<dbReference type="Proteomes" id="UP001516472">
    <property type="component" value="Unassembled WGS sequence"/>
</dbReference>
<dbReference type="Gene3D" id="3.30.200.20">
    <property type="entry name" value="Phosphorylase Kinase, domain 1"/>
    <property type="match status" value="1"/>
</dbReference>
<evidence type="ECO:0000256" key="2">
    <source>
        <dbReference type="ARBA" id="ARBA00022741"/>
    </source>
</evidence>
<evidence type="ECO:0000256" key="6">
    <source>
        <dbReference type="SAM" id="Phobius"/>
    </source>
</evidence>
<name>A0ABR9Q0L0_9BACT</name>
<evidence type="ECO:0000256" key="4">
    <source>
        <dbReference type="ARBA" id="ARBA00022840"/>
    </source>
</evidence>
<evidence type="ECO:0000256" key="5">
    <source>
        <dbReference type="SAM" id="MobiDB-lite"/>
    </source>
</evidence>
<dbReference type="PANTHER" id="PTHR43289">
    <property type="entry name" value="MITOGEN-ACTIVATED PROTEIN KINASE KINASE KINASE 20-RELATED"/>
    <property type="match status" value="1"/>
</dbReference>
<feature type="domain" description="Protein kinase" evidence="7">
    <location>
        <begin position="5"/>
        <end position="275"/>
    </location>
</feature>
<accession>A0ABR9Q0L0</accession>
<keyword evidence="4" id="KW-0067">ATP-binding</keyword>
<dbReference type="PROSITE" id="PS50011">
    <property type="entry name" value="PROTEIN_KINASE_DOM"/>
    <property type="match status" value="1"/>
</dbReference>
<keyword evidence="9" id="KW-1185">Reference proteome</keyword>
<evidence type="ECO:0000259" key="7">
    <source>
        <dbReference type="PROSITE" id="PS50011"/>
    </source>
</evidence>
<dbReference type="InterPro" id="IPR000719">
    <property type="entry name" value="Prot_kinase_dom"/>
</dbReference>
<dbReference type="Gene3D" id="1.10.510.10">
    <property type="entry name" value="Transferase(Phosphotransferase) domain 1"/>
    <property type="match status" value="1"/>
</dbReference>